<name>A0AC58JYL7_CASCN</name>
<organism evidence="1 2">
    <name type="scientific">Castor canadensis</name>
    <name type="common">American beaver</name>
    <dbReference type="NCBI Taxonomy" id="51338"/>
    <lineage>
        <taxon>Eukaryota</taxon>
        <taxon>Metazoa</taxon>
        <taxon>Chordata</taxon>
        <taxon>Craniata</taxon>
        <taxon>Vertebrata</taxon>
        <taxon>Euteleostomi</taxon>
        <taxon>Mammalia</taxon>
        <taxon>Eutheria</taxon>
        <taxon>Euarchontoglires</taxon>
        <taxon>Glires</taxon>
        <taxon>Rodentia</taxon>
        <taxon>Castorimorpha</taxon>
        <taxon>Castoridae</taxon>
        <taxon>Castor</taxon>
    </lineage>
</organism>
<dbReference type="RefSeq" id="XP_073897765.1">
    <property type="nucleotide sequence ID" value="XM_074041664.1"/>
</dbReference>
<dbReference type="Proteomes" id="UP001732720">
    <property type="component" value="Chromosome 9"/>
</dbReference>
<evidence type="ECO:0000313" key="1">
    <source>
        <dbReference type="Proteomes" id="UP001732720"/>
    </source>
</evidence>
<sequence length="272" mass="30116">MTSFNMHGCAVRLPVGRLRGSTLGPLPPSASRHRGRARARTQRTWEPTSFLEGMGLRGCQDVAIGSITRRPVSRRRSFILLPWDDFLRHAWICSKAACRPPAKVLPGAFALRSCQASRARPRAHTEDLRTHQLLGGLGEDAVMAEEGRAEQLPWLLGSSEVSQVRWPRLLAAIGNSPCGLCSPELSGLARGAVDRRTCVVAPAAVAARISLALLHRGSRLPSSRWSRRWRWRRPLKTSLVNIVIPGEGWNTTVCSLVYQEKWGEVLVPQELM</sequence>
<reference evidence="2" key="1">
    <citation type="submission" date="2025-08" db="UniProtKB">
        <authorList>
            <consortium name="RefSeq"/>
        </authorList>
    </citation>
    <scope>IDENTIFICATION</scope>
</reference>
<proteinExistence type="predicted"/>
<protein>
    <submittedName>
        <fullName evidence="2">Uncharacterized protein</fullName>
    </submittedName>
</protein>
<accession>A0AC58JYL7</accession>
<evidence type="ECO:0000313" key="2">
    <source>
        <dbReference type="RefSeq" id="XP_073897765.1"/>
    </source>
</evidence>
<gene>
    <name evidence="2" type="primary">LOC141410891</name>
</gene>
<keyword evidence="1" id="KW-1185">Reference proteome</keyword>